<comment type="caution">
    <text evidence="2">The sequence shown here is derived from an EMBL/GenBank/DDBJ whole genome shotgun (WGS) entry which is preliminary data.</text>
</comment>
<gene>
    <name evidence="2" type="ORF">BOTCAL_0271g00100</name>
</gene>
<evidence type="ECO:0000313" key="3">
    <source>
        <dbReference type="Proteomes" id="UP000297299"/>
    </source>
</evidence>
<dbReference type="AlphaFoldDB" id="A0A4Y8CVS6"/>
<dbReference type="Proteomes" id="UP000297299">
    <property type="component" value="Unassembled WGS sequence"/>
</dbReference>
<keyword evidence="3" id="KW-1185">Reference proteome</keyword>
<feature type="compositionally biased region" description="Polar residues" evidence="1">
    <location>
        <begin position="25"/>
        <end position="57"/>
    </location>
</feature>
<name>A0A4Y8CVS6_9HELO</name>
<feature type="region of interest" description="Disordered" evidence="1">
    <location>
        <begin position="25"/>
        <end position="61"/>
    </location>
</feature>
<feature type="region of interest" description="Disordered" evidence="1">
    <location>
        <begin position="95"/>
        <end position="124"/>
    </location>
</feature>
<sequence length="334" mass="39026">MFRRTLLKSGPPGFWRPHRISFYRNMQSGPSSPKQEITANISPNRSGGQTSTTPQDKTQSKMDRNLLAHSRDNMSTDDCDSYVIKSITTPEMLSKMESIRDDTRSTRQKEEYEIQSMKHEQDDIRSGQQLIKQKSQELSNKIYNLQYHRDREYVGGVVSMRNQLAHMFLSSMQNAQRKQQVANPIDIRAYVDDQNELAYDVNLLTTINKADLHPAYFDICVDTVFGAPKNLINRLLEWDNTREYQVYRIFGDHGEAWHKAISDNPSPDLEILIQDQKEQVKKAIQEWKEAYTDDRCNYGKKRAECQKIIEEDYRERGLIPRIKENLFHGVKLDQ</sequence>
<feature type="compositionally biased region" description="Basic and acidic residues" evidence="1">
    <location>
        <begin position="97"/>
        <end position="124"/>
    </location>
</feature>
<proteinExistence type="predicted"/>
<accession>A0A4Y8CVS6</accession>
<organism evidence="2 3">
    <name type="scientific">Botryotinia calthae</name>
    <dbReference type="NCBI Taxonomy" id="38488"/>
    <lineage>
        <taxon>Eukaryota</taxon>
        <taxon>Fungi</taxon>
        <taxon>Dikarya</taxon>
        <taxon>Ascomycota</taxon>
        <taxon>Pezizomycotina</taxon>
        <taxon>Leotiomycetes</taxon>
        <taxon>Helotiales</taxon>
        <taxon>Sclerotiniaceae</taxon>
        <taxon>Botryotinia</taxon>
    </lineage>
</organism>
<evidence type="ECO:0000313" key="2">
    <source>
        <dbReference type="EMBL" id="TEY50806.1"/>
    </source>
</evidence>
<dbReference type="EMBL" id="PHWZ01000270">
    <property type="protein sequence ID" value="TEY50806.1"/>
    <property type="molecule type" value="Genomic_DNA"/>
</dbReference>
<dbReference type="OrthoDB" id="3533846at2759"/>
<evidence type="ECO:0000256" key="1">
    <source>
        <dbReference type="SAM" id="MobiDB-lite"/>
    </source>
</evidence>
<protein>
    <submittedName>
        <fullName evidence="2">Uncharacterized protein</fullName>
    </submittedName>
</protein>
<reference evidence="2 3" key="1">
    <citation type="submission" date="2017-11" db="EMBL/GenBank/DDBJ databases">
        <title>Comparative genomics of Botrytis spp.</title>
        <authorList>
            <person name="Valero-Jimenez C.A."/>
            <person name="Tapia P."/>
            <person name="Veloso J."/>
            <person name="Silva-Moreno E."/>
            <person name="Staats M."/>
            <person name="Valdes J.H."/>
            <person name="Van Kan J.A.L."/>
        </authorList>
    </citation>
    <scope>NUCLEOTIDE SEQUENCE [LARGE SCALE GENOMIC DNA]</scope>
    <source>
        <strain evidence="2 3">MUCL2830</strain>
    </source>
</reference>